<dbReference type="PANTHER" id="PTHR22597:SF0">
    <property type="entry name" value="POLYCOMB PROTEIN SUZ12"/>
    <property type="match status" value="1"/>
</dbReference>
<accession>A0AAX6DQA4</accession>
<dbReference type="PANTHER" id="PTHR22597">
    <property type="entry name" value="POLYCOMB GROUP PROTEIN"/>
    <property type="match status" value="1"/>
</dbReference>
<dbReference type="EMBL" id="JANAVB010042618">
    <property type="protein sequence ID" value="KAJ6793948.1"/>
    <property type="molecule type" value="Genomic_DNA"/>
</dbReference>
<comment type="similarity">
    <text evidence="1">Belongs to the VEFS (VRN2-EMF2-FIS2-SU(Z)12) family.</text>
</comment>
<evidence type="ECO:0000256" key="5">
    <source>
        <dbReference type="ARBA" id="ARBA00023015"/>
    </source>
</evidence>
<keyword evidence="4" id="KW-0862">Zinc</keyword>
<keyword evidence="5" id="KW-0805">Transcription regulation</keyword>
<evidence type="ECO:0000256" key="4">
    <source>
        <dbReference type="ARBA" id="ARBA00022833"/>
    </source>
</evidence>
<sequence>MLADGHIPWACEAFSGLQGHDLLQSPALVWCWRLFMVTSFSSCACY</sequence>
<reference evidence="8" key="1">
    <citation type="journal article" date="2023" name="GigaByte">
        <title>Genome assembly of the bearded iris, Iris pallida Lam.</title>
        <authorList>
            <person name="Bruccoleri R.E."/>
            <person name="Oakeley E.J."/>
            <person name="Faust A.M.E."/>
            <person name="Altorfer M."/>
            <person name="Dessus-Babus S."/>
            <person name="Burckhardt D."/>
            <person name="Oertli M."/>
            <person name="Naumann U."/>
            <person name="Petersen F."/>
            <person name="Wong J."/>
        </authorList>
    </citation>
    <scope>NUCLEOTIDE SEQUENCE</scope>
    <source>
        <strain evidence="8">GSM-AAB239-AS_SAM_17_03QT</strain>
    </source>
</reference>
<dbReference type="Proteomes" id="UP001140949">
    <property type="component" value="Unassembled WGS sequence"/>
</dbReference>
<comment type="caution">
    <text evidence="8">The sequence shown here is derived from an EMBL/GenBank/DDBJ whole genome shotgun (WGS) entry which is preliminary data.</text>
</comment>
<organism evidence="8 10">
    <name type="scientific">Iris pallida</name>
    <name type="common">Sweet iris</name>
    <dbReference type="NCBI Taxonomy" id="29817"/>
    <lineage>
        <taxon>Eukaryota</taxon>
        <taxon>Viridiplantae</taxon>
        <taxon>Streptophyta</taxon>
        <taxon>Embryophyta</taxon>
        <taxon>Tracheophyta</taxon>
        <taxon>Spermatophyta</taxon>
        <taxon>Magnoliopsida</taxon>
        <taxon>Liliopsida</taxon>
        <taxon>Asparagales</taxon>
        <taxon>Iridaceae</taxon>
        <taxon>Iridoideae</taxon>
        <taxon>Irideae</taxon>
        <taxon>Iris</taxon>
    </lineage>
</organism>
<evidence type="ECO:0000256" key="2">
    <source>
        <dbReference type="ARBA" id="ARBA00022723"/>
    </source>
</evidence>
<protein>
    <submittedName>
        <fullName evidence="8">Polycomb group protein EMBRYONIC FLOWER 2 isoform X2</fullName>
    </submittedName>
</protein>
<evidence type="ECO:0000259" key="7">
    <source>
        <dbReference type="Pfam" id="PF09733"/>
    </source>
</evidence>
<dbReference type="GO" id="GO:0031490">
    <property type="term" value="F:chromatin DNA binding"/>
    <property type="evidence" value="ECO:0007669"/>
    <property type="project" value="TreeGrafter"/>
</dbReference>
<dbReference type="AlphaFoldDB" id="A0AAX6DQA4"/>
<dbReference type="GO" id="GO:0008270">
    <property type="term" value="F:zinc ion binding"/>
    <property type="evidence" value="ECO:0007669"/>
    <property type="project" value="UniProtKB-KW"/>
</dbReference>
<evidence type="ECO:0000256" key="1">
    <source>
        <dbReference type="ARBA" id="ARBA00007416"/>
    </source>
</evidence>
<dbReference type="Pfam" id="PF09733">
    <property type="entry name" value="VEFS-Box"/>
    <property type="match status" value="1"/>
</dbReference>
<keyword evidence="2" id="KW-0479">Metal-binding</keyword>
<proteinExistence type="inferred from homology"/>
<keyword evidence="10" id="KW-1185">Reference proteome</keyword>
<reference evidence="8" key="2">
    <citation type="submission" date="2023-04" db="EMBL/GenBank/DDBJ databases">
        <authorList>
            <person name="Bruccoleri R.E."/>
            <person name="Oakeley E.J."/>
            <person name="Faust A.-M."/>
            <person name="Dessus-Babus S."/>
            <person name="Altorfer M."/>
            <person name="Burckhardt D."/>
            <person name="Oertli M."/>
            <person name="Naumann U."/>
            <person name="Petersen F."/>
            <person name="Wong J."/>
        </authorList>
    </citation>
    <scope>NUCLEOTIDE SEQUENCE</scope>
    <source>
        <strain evidence="8">GSM-AAB239-AS_SAM_17_03QT</strain>
        <tissue evidence="8">Leaf</tissue>
    </source>
</reference>
<feature type="domain" description="Polycomb protein VEFS-Box" evidence="7">
    <location>
        <begin position="1"/>
        <end position="39"/>
    </location>
</feature>
<evidence type="ECO:0000313" key="10">
    <source>
        <dbReference type="Proteomes" id="UP001140949"/>
    </source>
</evidence>
<keyword evidence="6" id="KW-0804">Transcription</keyword>
<evidence type="ECO:0000256" key="3">
    <source>
        <dbReference type="ARBA" id="ARBA00022771"/>
    </source>
</evidence>
<evidence type="ECO:0000313" key="9">
    <source>
        <dbReference type="EMBL" id="KAJ6836456.1"/>
    </source>
</evidence>
<evidence type="ECO:0000313" key="8">
    <source>
        <dbReference type="EMBL" id="KAJ6793948.1"/>
    </source>
</evidence>
<gene>
    <name evidence="8" type="ORF">M6B38_233180</name>
    <name evidence="9" type="ORF">M6B38_326680</name>
</gene>
<evidence type="ECO:0000256" key="6">
    <source>
        <dbReference type="ARBA" id="ARBA00023163"/>
    </source>
</evidence>
<name>A0AAX6DQA4_IRIPA</name>
<dbReference type="GO" id="GO:0005634">
    <property type="term" value="C:nucleus"/>
    <property type="evidence" value="ECO:0007669"/>
    <property type="project" value="TreeGrafter"/>
</dbReference>
<keyword evidence="3" id="KW-0863">Zinc-finger</keyword>
<dbReference type="InterPro" id="IPR019135">
    <property type="entry name" value="Polycomb_protein_VEFS-Box"/>
</dbReference>
<dbReference type="EMBL" id="JANAVB010012155">
    <property type="protein sequence ID" value="KAJ6836456.1"/>
    <property type="molecule type" value="Genomic_DNA"/>
</dbReference>